<dbReference type="PANTHER" id="PTHR21392">
    <property type="entry name" value="TRNA-URIDINE AMINOCARBOXYPROPYLTRANSFERASE 2"/>
    <property type="match status" value="1"/>
</dbReference>
<dbReference type="Pfam" id="PF03942">
    <property type="entry name" value="DTW"/>
    <property type="match status" value="1"/>
</dbReference>
<evidence type="ECO:0000313" key="7">
    <source>
        <dbReference type="Proteomes" id="UP000236745"/>
    </source>
</evidence>
<dbReference type="InterPro" id="IPR039262">
    <property type="entry name" value="DTWD2/TAPT"/>
</dbReference>
<evidence type="ECO:0000313" key="6">
    <source>
        <dbReference type="EMBL" id="SEG79310.1"/>
    </source>
</evidence>
<keyword evidence="4" id="KW-0819">tRNA processing</keyword>
<dbReference type="PANTHER" id="PTHR21392:SF1">
    <property type="entry name" value="TRNA-URIDINE AMINOCARBOXYPROPYLTRANSFERASE"/>
    <property type="match status" value="1"/>
</dbReference>
<keyword evidence="3" id="KW-0949">S-adenosyl-L-methionine</keyword>
<sequence length="218" mass="25282">MSNIKDPARRPYLARGAGVKRCETCRLAIESCICEHQSSVAANCEFWLLMHHNEFYKPTNTGKLIADSIHGTRVFEWSRTEPPQALLDALNDPAYFPCLVFPEGEDYQQRMVAKPPADGRIPAFIILDGTWRQARRMFRHSRYLQHLPVIEPKSDRVSSYTLRRSTVAHHLCTAEVAIALLELQEDRAAASHLEGYFERFNREYFATRRKWDREEGEE</sequence>
<dbReference type="Proteomes" id="UP000236745">
    <property type="component" value="Unassembled WGS sequence"/>
</dbReference>
<dbReference type="OrthoDB" id="370626at2"/>
<protein>
    <recommendedName>
        <fullName evidence="1">tRNA-uridine aminocarboxypropyltransferase</fullName>
        <ecNumber evidence="1">2.5.1.25</ecNumber>
    </recommendedName>
</protein>
<evidence type="ECO:0000256" key="3">
    <source>
        <dbReference type="ARBA" id="ARBA00022691"/>
    </source>
</evidence>
<evidence type="ECO:0000256" key="1">
    <source>
        <dbReference type="ARBA" id="ARBA00012386"/>
    </source>
</evidence>
<feature type="domain" description="DTW" evidence="5">
    <location>
        <begin position="18"/>
        <end position="209"/>
    </location>
</feature>
<reference evidence="6 7" key="1">
    <citation type="submission" date="2016-10" db="EMBL/GenBank/DDBJ databases">
        <authorList>
            <person name="de Groot N.N."/>
        </authorList>
    </citation>
    <scope>NUCLEOTIDE SEQUENCE [LARGE SCALE GENOMIC DNA]</scope>
    <source>
        <strain evidence="6 7">DSM 22012</strain>
    </source>
</reference>
<keyword evidence="7" id="KW-1185">Reference proteome</keyword>
<gene>
    <name evidence="6" type="ORF">SAMN05444390_104461</name>
</gene>
<dbReference type="EC" id="2.5.1.25" evidence="1"/>
<accession>A0A1H6D225</accession>
<dbReference type="EMBL" id="FNVQ01000004">
    <property type="protein sequence ID" value="SEG79310.1"/>
    <property type="molecule type" value="Genomic_DNA"/>
</dbReference>
<dbReference type="InterPro" id="IPR005636">
    <property type="entry name" value="DTW"/>
</dbReference>
<name>A0A1H6D225_9GAMM</name>
<evidence type="ECO:0000259" key="5">
    <source>
        <dbReference type="SMART" id="SM01144"/>
    </source>
</evidence>
<keyword evidence="2" id="KW-0808">Transferase</keyword>
<evidence type="ECO:0000256" key="2">
    <source>
        <dbReference type="ARBA" id="ARBA00022679"/>
    </source>
</evidence>
<dbReference type="RefSeq" id="WP_104004817.1">
    <property type="nucleotide sequence ID" value="NZ_FNVQ01000004.1"/>
</dbReference>
<dbReference type="GO" id="GO:0008033">
    <property type="term" value="P:tRNA processing"/>
    <property type="evidence" value="ECO:0007669"/>
    <property type="project" value="UniProtKB-KW"/>
</dbReference>
<proteinExistence type="predicted"/>
<dbReference type="GO" id="GO:0016432">
    <property type="term" value="F:tRNA-uridine aminocarboxypropyltransferase activity"/>
    <property type="evidence" value="ECO:0007669"/>
    <property type="project" value="UniProtKB-EC"/>
</dbReference>
<dbReference type="SMART" id="SM01144">
    <property type="entry name" value="DTW"/>
    <property type="match status" value="1"/>
</dbReference>
<dbReference type="AlphaFoldDB" id="A0A1H6D225"/>
<evidence type="ECO:0000256" key="4">
    <source>
        <dbReference type="ARBA" id="ARBA00022694"/>
    </source>
</evidence>
<organism evidence="6 7">
    <name type="scientific">Marinobacterium lutimaris</name>
    <dbReference type="NCBI Taxonomy" id="568106"/>
    <lineage>
        <taxon>Bacteria</taxon>
        <taxon>Pseudomonadati</taxon>
        <taxon>Pseudomonadota</taxon>
        <taxon>Gammaproteobacteria</taxon>
        <taxon>Oceanospirillales</taxon>
        <taxon>Oceanospirillaceae</taxon>
        <taxon>Marinobacterium</taxon>
    </lineage>
</organism>